<evidence type="ECO:0000256" key="6">
    <source>
        <dbReference type="ARBA" id="ARBA00022833"/>
    </source>
</evidence>
<keyword evidence="12" id="KW-0175">Coiled coil</keyword>
<evidence type="ECO:0000256" key="3">
    <source>
        <dbReference type="ARBA" id="ARBA00022723"/>
    </source>
</evidence>
<evidence type="ECO:0000313" key="15">
    <source>
        <dbReference type="EMBL" id="KAJ6645765.1"/>
    </source>
</evidence>
<dbReference type="FunFam" id="3.30.160.60:FF:000204">
    <property type="entry name" value="Zinc finger protein 331"/>
    <property type="match status" value="1"/>
</dbReference>
<dbReference type="InterPro" id="IPR036236">
    <property type="entry name" value="Znf_C2H2_sf"/>
</dbReference>
<gene>
    <name evidence="15" type="primary">ZNF813_0</name>
    <name evidence="15" type="ORF">Bhyg_00974</name>
</gene>
<feature type="domain" description="C2H2-type" evidence="14">
    <location>
        <begin position="369"/>
        <end position="396"/>
    </location>
</feature>
<keyword evidence="3" id="KW-0479">Metal-binding</keyword>
<evidence type="ECO:0000256" key="10">
    <source>
        <dbReference type="ARBA" id="ARBA00023242"/>
    </source>
</evidence>
<dbReference type="EMBL" id="WJQU01000001">
    <property type="protein sequence ID" value="KAJ6645765.1"/>
    <property type="molecule type" value="Genomic_DNA"/>
</dbReference>
<comment type="similarity">
    <text evidence="2">Belongs to the krueppel C2H2-type zinc-finger protein family.</text>
</comment>
<dbReference type="SUPFAM" id="SSF57667">
    <property type="entry name" value="beta-beta-alpha zinc fingers"/>
    <property type="match status" value="3"/>
</dbReference>
<dbReference type="Gene3D" id="3.30.160.60">
    <property type="entry name" value="Classic Zinc Finger"/>
    <property type="match status" value="4"/>
</dbReference>
<dbReference type="PANTHER" id="PTHR16515">
    <property type="entry name" value="PR DOMAIN ZINC FINGER PROTEIN"/>
    <property type="match status" value="1"/>
</dbReference>
<dbReference type="Pfam" id="PF12874">
    <property type="entry name" value="zf-met"/>
    <property type="match status" value="1"/>
</dbReference>
<keyword evidence="6" id="KW-0862">Zinc</keyword>
<keyword evidence="8" id="KW-0238">DNA-binding</keyword>
<dbReference type="OrthoDB" id="8113227at2759"/>
<dbReference type="Pfam" id="PF00096">
    <property type="entry name" value="zf-C2H2"/>
    <property type="match status" value="3"/>
</dbReference>
<evidence type="ECO:0000256" key="4">
    <source>
        <dbReference type="ARBA" id="ARBA00022737"/>
    </source>
</evidence>
<evidence type="ECO:0000313" key="16">
    <source>
        <dbReference type="Proteomes" id="UP001151699"/>
    </source>
</evidence>
<dbReference type="PROSITE" id="PS00028">
    <property type="entry name" value="ZINC_FINGER_C2H2_1"/>
    <property type="match status" value="4"/>
</dbReference>
<keyword evidence="16" id="KW-1185">Reference proteome</keyword>
<evidence type="ECO:0000256" key="9">
    <source>
        <dbReference type="ARBA" id="ARBA00023163"/>
    </source>
</evidence>
<keyword evidence="9" id="KW-0804">Transcription</keyword>
<keyword evidence="10" id="KW-0539">Nucleus</keyword>
<evidence type="ECO:0000256" key="13">
    <source>
        <dbReference type="SAM" id="MobiDB-lite"/>
    </source>
</evidence>
<dbReference type="SMART" id="SM00355">
    <property type="entry name" value="ZnF_C2H2"/>
    <property type="match status" value="4"/>
</dbReference>
<reference evidence="15" key="1">
    <citation type="submission" date="2022-07" db="EMBL/GenBank/DDBJ databases">
        <authorList>
            <person name="Trinca V."/>
            <person name="Uliana J.V.C."/>
            <person name="Torres T.T."/>
            <person name="Ward R.J."/>
            <person name="Monesi N."/>
        </authorList>
    </citation>
    <scope>NUCLEOTIDE SEQUENCE</scope>
    <source>
        <strain evidence="15">HSMRA1968</strain>
        <tissue evidence="15">Whole embryos</tissue>
    </source>
</reference>
<comment type="subcellular location">
    <subcellularLocation>
        <location evidence="1">Nucleus</location>
    </subcellularLocation>
</comment>
<name>A0A9Q0N8P9_9DIPT</name>
<feature type="compositionally biased region" description="Basic and acidic residues" evidence="13">
    <location>
        <begin position="241"/>
        <end position="250"/>
    </location>
</feature>
<dbReference type="PANTHER" id="PTHR16515:SF49">
    <property type="entry name" value="GASTRULA ZINC FINGER PROTEIN XLCGF49.1-LIKE-RELATED"/>
    <property type="match status" value="1"/>
</dbReference>
<protein>
    <submittedName>
        <fullName evidence="15">Zinc finger protein</fullName>
    </submittedName>
</protein>
<evidence type="ECO:0000256" key="2">
    <source>
        <dbReference type="ARBA" id="ARBA00006991"/>
    </source>
</evidence>
<dbReference type="FunFam" id="3.30.160.60:FF:000931">
    <property type="entry name" value="zinc finger protein 697"/>
    <property type="match status" value="1"/>
</dbReference>
<dbReference type="GO" id="GO:0005634">
    <property type="term" value="C:nucleus"/>
    <property type="evidence" value="ECO:0007669"/>
    <property type="project" value="UniProtKB-SubCell"/>
</dbReference>
<dbReference type="GO" id="GO:0003677">
    <property type="term" value="F:DNA binding"/>
    <property type="evidence" value="ECO:0007669"/>
    <property type="project" value="UniProtKB-KW"/>
</dbReference>
<organism evidence="15 16">
    <name type="scientific">Pseudolycoriella hygida</name>
    <dbReference type="NCBI Taxonomy" id="35572"/>
    <lineage>
        <taxon>Eukaryota</taxon>
        <taxon>Metazoa</taxon>
        <taxon>Ecdysozoa</taxon>
        <taxon>Arthropoda</taxon>
        <taxon>Hexapoda</taxon>
        <taxon>Insecta</taxon>
        <taxon>Pterygota</taxon>
        <taxon>Neoptera</taxon>
        <taxon>Endopterygota</taxon>
        <taxon>Diptera</taxon>
        <taxon>Nematocera</taxon>
        <taxon>Sciaroidea</taxon>
        <taxon>Sciaridae</taxon>
        <taxon>Pseudolycoriella</taxon>
    </lineage>
</organism>
<evidence type="ECO:0000256" key="7">
    <source>
        <dbReference type="ARBA" id="ARBA00023015"/>
    </source>
</evidence>
<keyword evidence="4" id="KW-0677">Repeat</keyword>
<feature type="domain" description="C2H2-type" evidence="14">
    <location>
        <begin position="320"/>
        <end position="347"/>
    </location>
</feature>
<feature type="region of interest" description="Disordered" evidence="13">
    <location>
        <begin position="223"/>
        <end position="257"/>
    </location>
</feature>
<evidence type="ECO:0000256" key="12">
    <source>
        <dbReference type="SAM" id="Coils"/>
    </source>
</evidence>
<feature type="domain" description="C2H2-type" evidence="14">
    <location>
        <begin position="292"/>
        <end position="319"/>
    </location>
</feature>
<sequence>MMAGKYGHESKAFNDGIPDEILSDVEMLEEDARMSVVDSCGDDLWLDQMVSDFLIEFPDFDISDYLDPELKSSLDNGVTDALHRIDHEIKQQDITFLSRDEDINELPCRPHCVNQMFEQNQKLIIELQNELESLRKIQSNLQISSMGKDLEVENTDEHSKNAELCVEDTPIDRRRSMKSTEEQNVGDKIISKESEDVLPNADAEHQLQSNDNFSFNDSFKKSASSHCQQRLRSKTGPTYELRNRKSSETKHKTKHGRKARMGLHYCNVCRRQFNSKSILVSHLRIHNGEKPYECKVCQKAFSVAFSLSQHLRIHSGEKPYKCSVCQKAFGQSSNLKRHLRIHSGKKQILNFNGLLPIIFFPPPFEEKPYKCTVCQKAFSVACSLSTHLRIHSGKKQILNFKGSLPIIFFLRRLEKSLTSVRSVKKHSLDQTICPHRGPHICAFILVRRQAFKLNDFLPVIISLSTFNIVSNVSVYLRTHSVCAPYLVISELMQQGTAVAEQRVTRVQNFNKFMNQIFNEKCLSTNRLCSTCI</sequence>
<dbReference type="GO" id="GO:0010468">
    <property type="term" value="P:regulation of gene expression"/>
    <property type="evidence" value="ECO:0007669"/>
    <property type="project" value="TreeGrafter"/>
</dbReference>
<evidence type="ECO:0000256" key="1">
    <source>
        <dbReference type="ARBA" id="ARBA00004123"/>
    </source>
</evidence>
<accession>A0A9Q0N8P9</accession>
<keyword evidence="5 11" id="KW-0863">Zinc-finger</keyword>
<feature type="coiled-coil region" evidence="12">
    <location>
        <begin position="117"/>
        <end position="144"/>
    </location>
</feature>
<dbReference type="InterPro" id="IPR050331">
    <property type="entry name" value="Zinc_finger"/>
</dbReference>
<dbReference type="InterPro" id="IPR013087">
    <property type="entry name" value="Znf_C2H2_type"/>
</dbReference>
<dbReference type="GO" id="GO:0008270">
    <property type="term" value="F:zinc ion binding"/>
    <property type="evidence" value="ECO:0007669"/>
    <property type="project" value="UniProtKB-KW"/>
</dbReference>
<proteinExistence type="inferred from homology"/>
<dbReference type="FunFam" id="3.30.160.60:FF:001498">
    <property type="entry name" value="Zinc finger protein 404"/>
    <property type="match status" value="1"/>
</dbReference>
<evidence type="ECO:0000259" key="14">
    <source>
        <dbReference type="PROSITE" id="PS50157"/>
    </source>
</evidence>
<dbReference type="PROSITE" id="PS50157">
    <property type="entry name" value="ZINC_FINGER_C2H2_2"/>
    <property type="match status" value="4"/>
</dbReference>
<feature type="domain" description="C2H2-type" evidence="14">
    <location>
        <begin position="264"/>
        <end position="291"/>
    </location>
</feature>
<evidence type="ECO:0000256" key="11">
    <source>
        <dbReference type="PROSITE-ProRule" id="PRU00042"/>
    </source>
</evidence>
<evidence type="ECO:0000256" key="8">
    <source>
        <dbReference type="ARBA" id="ARBA00023125"/>
    </source>
</evidence>
<evidence type="ECO:0000256" key="5">
    <source>
        <dbReference type="ARBA" id="ARBA00022771"/>
    </source>
</evidence>
<keyword evidence="7" id="KW-0805">Transcription regulation</keyword>
<comment type="caution">
    <text evidence="15">The sequence shown here is derived from an EMBL/GenBank/DDBJ whole genome shotgun (WGS) entry which is preliminary data.</text>
</comment>
<dbReference type="Proteomes" id="UP001151699">
    <property type="component" value="Chromosome A"/>
</dbReference>
<dbReference type="AlphaFoldDB" id="A0A9Q0N8P9"/>